<dbReference type="PANTHER" id="PTHR42709:SF6">
    <property type="entry name" value="UNDECAPRENYL PHOSPHATE TRANSPORTER A"/>
    <property type="match status" value="1"/>
</dbReference>
<evidence type="ECO:0000256" key="3">
    <source>
        <dbReference type="ARBA" id="ARBA00022692"/>
    </source>
</evidence>
<dbReference type="Proteomes" id="UP000184391">
    <property type="component" value="Unassembled WGS sequence"/>
</dbReference>
<evidence type="ECO:0000256" key="2">
    <source>
        <dbReference type="ARBA" id="ARBA00022475"/>
    </source>
</evidence>
<feature type="transmembrane region" description="Helical" evidence="6">
    <location>
        <begin position="172"/>
        <end position="190"/>
    </location>
</feature>
<dbReference type="RefSeq" id="WP_072673667.1">
    <property type="nucleotide sequence ID" value="NZ_FRDF01000005.1"/>
</dbReference>
<evidence type="ECO:0000256" key="6">
    <source>
        <dbReference type="SAM" id="Phobius"/>
    </source>
</evidence>
<keyword evidence="3 6" id="KW-0812">Transmembrane</keyword>
<name>A0A1M7S687_9SPHN</name>
<keyword evidence="9" id="KW-1185">Reference proteome</keyword>
<dbReference type="STRING" id="198312.SAMN02745193_01121"/>
<organism evidence="8 9">
    <name type="scientific">Erythrobacter sanguineus</name>
    <dbReference type="NCBI Taxonomy" id="198312"/>
    <lineage>
        <taxon>Bacteria</taxon>
        <taxon>Pseudomonadati</taxon>
        <taxon>Pseudomonadota</taxon>
        <taxon>Alphaproteobacteria</taxon>
        <taxon>Sphingomonadales</taxon>
        <taxon>Erythrobacteraceae</taxon>
        <taxon>Erythrobacter/Porphyrobacter group</taxon>
        <taxon>Erythrobacter</taxon>
    </lineage>
</organism>
<accession>A0A1M7S687</accession>
<dbReference type="AlphaFoldDB" id="A0A1M7S687"/>
<dbReference type="OrthoDB" id="9813426at2"/>
<feature type="transmembrane region" description="Helical" evidence="6">
    <location>
        <begin position="12"/>
        <end position="30"/>
    </location>
</feature>
<dbReference type="InterPro" id="IPR032816">
    <property type="entry name" value="VTT_dom"/>
</dbReference>
<keyword evidence="4 6" id="KW-1133">Transmembrane helix</keyword>
<comment type="subcellular location">
    <subcellularLocation>
        <location evidence="1">Cell membrane</location>
        <topology evidence="1">Multi-pass membrane protein</topology>
    </subcellularLocation>
</comment>
<proteinExistence type="predicted"/>
<evidence type="ECO:0000259" key="7">
    <source>
        <dbReference type="Pfam" id="PF09335"/>
    </source>
</evidence>
<keyword evidence="2" id="KW-1003">Cell membrane</keyword>
<feature type="transmembrane region" description="Helical" evidence="6">
    <location>
        <begin position="50"/>
        <end position="71"/>
    </location>
</feature>
<sequence length="207" mass="23577">MTERLIALVEAWGYLGIAIAMFLENVFPPIPSEVIMGLTGMAVVDGKLTFADAVAAGTVGAVAGNWVWYWIGRLVGYERFKPLIDRYGRWLTLDWAEVEKIITIFKRFDSVIVFWARFLPQVRTMISLPAGMLLMPQVRFLLWTMLGTGIWNIVLIGVGYVLRNNFSQFDEYYGWVAVVMMAAVIVIYLYRVITWRPAKVPLNDDQA</sequence>
<evidence type="ECO:0000313" key="8">
    <source>
        <dbReference type="EMBL" id="SHN54189.1"/>
    </source>
</evidence>
<dbReference type="EMBL" id="FRDF01000005">
    <property type="protein sequence ID" value="SHN54189.1"/>
    <property type="molecule type" value="Genomic_DNA"/>
</dbReference>
<evidence type="ECO:0000256" key="1">
    <source>
        <dbReference type="ARBA" id="ARBA00004651"/>
    </source>
</evidence>
<evidence type="ECO:0000313" key="9">
    <source>
        <dbReference type="Proteomes" id="UP000184391"/>
    </source>
</evidence>
<reference evidence="9" key="1">
    <citation type="submission" date="2016-12" db="EMBL/GenBank/DDBJ databases">
        <authorList>
            <person name="Varghese N."/>
            <person name="Submissions S."/>
        </authorList>
    </citation>
    <scope>NUCLEOTIDE SEQUENCE [LARGE SCALE GENOMIC DNA]</scope>
    <source>
        <strain evidence="9">DSM 11032</strain>
    </source>
</reference>
<dbReference type="Pfam" id="PF09335">
    <property type="entry name" value="VTT_dom"/>
    <property type="match status" value="1"/>
</dbReference>
<dbReference type="InterPro" id="IPR051311">
    <property type="entry name" value="DedA_domain"/>
</dbReference>
<dbReference type="PANTHER" id="PTHR42709">
    <property type="entry name" value="ALKALINE PHOSPHATASE LIKE PROTEIN"/>
    <property type="match status" value="1"/>
</dbReference>
<evidence type="ECO:0000256" key="4">
    <source>
        <dbReference type="ARBA" id="ARBA00022989"/>
    </source>
</evidence>
<keyword evidence="5 6" id="KW-0472">Membrane</keyword>
<feature type="transmembrane region" description="Helical" evidence="6">
    <location>
        <begin position="140"/>
        <end position="160"/>
    </location>
</feature>
<feature type="domain" description="VTT" evidence="7">
    <location>
        <begin position="30"/>
        <end position="160"/>
    </location>
</feature>
<dbReference type="GO" id="GO:0005886">
    <property type="term" value="C:plasma membrane"/>
    <property type="evidence" value="ECO:0007669"/>
    <property type="project" value="UniProtKB-SubCell"/>
</dbReference>
<protein>
    <submittedName>
        <fullName evidence="8">Membrane protein DedA, SNARE-associated domain</fullName>
    </submittedName>
</protein>
<gene>
    <name evidence="8" type="ORF">SAMN02745193_01121</name>
</gene>
<evidence type="ECO:0000256" key="5">
    <source>
        <dbReference type="ARBA" id="ARBA00023136"/>
    </source>
</evidence>